<accession>A0ABW0SCD4</accession>
<reference evidence="4" key="1">
    <citation type="journal article" date="2019" name="Int. J. Syst. Evol. Microbiol.">
        <title>The Global Catalogue of Microorganisms (GCM) 10K type strain sequencing project: providing services to taxonomists for standard genome sequencing and annotation.</title>
        <authorList>
            <consortium name="The Broad Institute Genomics Platform"/>
            <consortium name="The Broad Institute Genome Sequencing Center for Infectious Disease"/>
            <person name="Wu L."/>
            <person name="Ma J."/>
        </authorList>
    </citation>
    <scope>NUCLEOTIDE SEQUENCE [LARGE SCALE GENOMIC DNA]</scope>
    <source>
        <strain evidence="4">KACC 11588</strain>
    </source>
</reference>
<sequence>MTRFTLTLALILAGGAALAQDDAAGQASEDAAEAGATEMMDGHGHDMGAMGDDMAGMDHGMMMDETAMSGLMAPMVAMMHGMPMESTGDVDADFLMMMIPHHQSAVEMARIALEQGDDEATRAMAQRVIDAQEAEIAEMRAMLETMGHAAPAE</sequence>
<dbReference type="PANTHER" id="PTHR36933">
    <property type="entry name" value="SLL0788 PROTEIN"/>
    <property type="match status" value="1"/>
</dbReference>
<name>A0ABW0SCD4_9RHOB</name>
<dbReference type="Gene3D" id="1.20.1260.10">
    <property type="match status" value="1"/>
</dbReference>
<evidence type="ECO:0000256" key="1">
    <source>
        <dbReference type="SAM" id="SignalP"/>
    </source>
</evidence>
<feature type="chain" id="PRO_5046085726" evidence="1">
    <location>
        <begin position="20"/>
        <end position="153"/>
    </location>
</feature>
<dbReference type="Pfam" id="PF03713">
    <property type="entry name" value="DUF305"/>
    <property type="match status" value="1"/>
</dbReference>
<comment type="caution">
    <text evidence="3">The sequence shown here is derived from an EMBL/GenBank/DDBJ whole genome shotgun (WGS) entry which is preliminary data.</text>
</comment>
<protein>
    <submittedName>
        <fullName evidence="3">DUF305 domain-containing protein</fullName>
    </submittedName>
</protein>
<dbReference type="InterPro" id="IPR005183">
    <property type="entry name" value="DUF305_CopM-like"/>
</dbReference>
<dbReference type="InterPro" id="IPR012347">
    <property type="entry name" value="Ferritin-like"/>
</dbReference>
<feature type="domain" description="DUF305" evidence="2">
    <location>
        <begin position="42"/>
        <end position="143"/>
    </location>
</feature>
<dbReference type="Proteomes" id="UP001596056">
    <property type="component" value="Unassembled WGS sequence"/>
</dbReference>
<feature type="signal peptide" evidence="1">
    <location>
        <begin position="1"/>
        <end position="19"/>
    </location>
</feature>
<dbReference type="RefSeq" id="WP_245218763.1">
    <property type="nucleotide sequence ID" value="NZ_JAGGJP010000008.1"/>
</dbReference>
<keyword evidence="1" id="KW-0732">Signal</keyword>
<evidence type="ECO:0000313" key="4">
    <source>
        <dbReference type="Proteomes" id="UP001596056"/>
    </source>
</evidence>
<gene>
    <name evidence="3" type="ORF">ACFPOC_08770</name>
</gene>
<dbReference type="PANTHER" id="PTHR36933:SF1">
    <property type="entry name" value="SLL0788 PROTEIN"/>
    <property type="match status" value="1"/>
</dbReference>
<evidence type="ECO:0000313" key="3">
    <source>
        <dbReference type="EMBL" id="MFC5566511.1"/>
    </source>
</evidence>
<dbReference type="EMBL" id="JBHSNA010000006">
    <property type="protein sequence ID" value="MFC5566511.1"/>
    <property type="molecule type" value="Genomic_DNA"/>
</dbReference>
<keyword evidence="4" id="KW-1185">Reference proteome</keyword>
<organism evidence="3 4">
    <name type="scientific">Rubellimicrobium aerolatum</name>
    <dbReference type="NCBI Taxonomy" id="490979"/>
    <lineage>
        <taxon>Bacteria</taxon>
        <taxon>Pseudomonadati</taxon>
        <taxon>Pseudomonadota</taxon>
        <taxon>Alphaproteobacteria</taxon>
        <taxon>Rhodobacterales</taxon>
        <taxon>Roseobacteraceae</taxon>
        <taxon>Rubellimicrobium</taxon>
    </lineage>
</organism>
<proteinExistence type="predicted"/>
<evidence type="ECO:0000259" key="2">
    <source>
        <dbReference type="Pfam" id="PF03713"/>
    </source>
</evidence>